<feature type="transmembrane region" description="Helical" evidence="1">
    <location>
        <begin position="54"/>
        <end position="73"/>
    </location>
</feature>
<feature type="non-terminal residue" evidence="3">
    <location>
        <position position="1"/>
    </location>
</feature>
<reference evidence="3" key="1">
    <citation type="journal article" date="2014" name="Front. Microbiol.">
        <title>High frequency of phylogenetically diverse reductive dehalogenase-homologous genes in deep subseafloor sedimentary metagenomes.</title>
        <authorList>
            <person name="Kawai M."/>
            <person name="Futagami T."/>
            <person name="Toyoda A."/>
            <person name="Takaki Y."/>
            <person name="Nishi S."/>
            <person name="Hori S."/>
            <person name="Arai W."/>
            <person name="Tsubouchi T."/>
            <person name="Morono Y."/>
            <person name="Uchiyama I."/>
            <person name="Ito T."/>
            <person name="Fujiyama A."/>
            <person name="Inagaki F."/>
            <person name="Takami H."/>
        </authorList>
    </citation>
    <scope>NUCLEOTIDE SEQUENCE</scope>
    <source>
        <strain evidence="3">Expedition CK06-06</strain>
    </source>
</reference>
<keyword evidence="1" id="KW-0472">Membrane</keyword>
<dbReference type="AlphaFoldDB" id="X1CZ81"/>
<evidence type="ECO:0000313" key="3">
    <source>
        <dbReference type="EMBL" id="GAH01340.1"/>
    </source>
</evidence>
<keyword evidence="1" id="KW-0812">Transmembrane</keyword>
<sequence>LTLISPIDPEISVEHRFGDKKVRAKFMYNSIDYDLGVTDTVYKNKYLGYDYSTYHIGTGSILFCISLGGLMWNRYSKRNESFKLVVGIITF</sequence>
<comment type="caution">
    <text evidence="3">The sequence shown here is derived from an EMBL/GenBank/DDBJ whole genome shotgun (WGS) entry which is preliminary data.</text>
</comment>
<proteinExistence type="predicted"/>
<keyword evidence="1" id="KW-1133">Transmembrane helix</keyword>
<protein>
    <recommendedName>
        <fullName evidence="2">Dual OB-containing domain-containing protein</fullName>
    </recommendedName>
</protein>
<organism evidence="3">
    <name type="scientific">marine sediment metagenome</name>
    <dbReference type="NCBI Taxonomy" id="412755"/>
    <lineage>
        <taxon>unclassified sequences</taxon>
        <taxon>metagenomes</taxon>
        <taxon>ecological metagenomes</taxon>
    </lineage>
</organism>
<dbReference type="InterPro" id="IPR054335">
    <property type="entry name" value="DuOB_dom"/>
</dbReference>
<evidence type="ECO:0000256" key="1">
    <source>
        <dbReference type="SAM" id="Phobius"/>
    </source>
</evidence>
<evidence type="ECO:0000259" key="2">
    <source>
        <dbReference type="Pfam" id="PF22557"/>
    </source>
</evidence>
<gene>
    <name evidence="3" type="ORF">S01H4_49665</name>
</gene>
<dbReference type="Pfam" id="PF22557">
    <property type="entry name" value="DuOB"/>
    <property type="match status" value="1"/>
</dbReference>
<name>X1CZ81_9ZZZZ</name>
<dbReference type="EMBL" id="BART01028122">
    <property type="protein sequence ID" value="GAH01340.1"/>
    <property type="molecule type" value="Genomic_DNA"/>
</dbReference>
<feature type="domain" description="Dual OB-containing" evidence="2">
    <location>
        <begin position="1"/>
        <end position="88"/>
    </location>
</feature>
<accession>X1CZ81</accession>